<dbReference type="CDD" id="cd00117">
    <property type="entry name" value="TFP"/>
    <property type="match status" value="1"/>
</dbReference>
<dbReference type="EMBL" id="JAHUTI010091438">
    <property type="protein sequence ID" value="MED6262066.1"/>
    <property type="molecule type" value="Genomic_DNA"/>
</dbReference>
<proteinExistence type="predicted"/>
<organism evidence="10 11">
    <name type="scientific">Ataeniobius toweri</name>
    <dbReference type="NCBI Taxonomy" id="208326"/>
    <lineage>
        <taxon>Eukaryota</taxon>
        <taxon>Metazoa</taxon>
        <taxon>Chordata</taxon>
        <taxon>Craniata</taxon>
        <taxon>Vertebrata</taxon>
        <taxon>Euteleostomi</taxon>
        <taxon>Actinopterygii</taxon>
        <taxon>Neopterygii</taxon>
        <taxon>Teleostei</taxon>
        <taxon>Neoteleostei</taxon>
        <taxon>Acanthomorphata</taxon>
        <taxon>Ovalentaria</taxon>
        <taxon>Atherinomorphae</taxon>
        <taxon>Cyprinodontiformes</taxon>
        <taxon>Goodeidae</taxon>
        <taxon>Ataeniobius</taxon>
    </lineage>
</organism>
<reference evidence="10 11" key="1">
    <citation type="submission" date="2021-07" db="EMBL/GenBank/DDBJ databases">
        <authorList>
            <person name="Palmer J.M."/>
        </authorList>
    </citation>
    <scope>NUCLEOTIDE SEQUENCE [LARGE SCALE GENOMIC DNA]</scope>
    <source>
        <strain evidence="10 11">AT_MEX2019</strain>
        <tissue evidence="10">Muscle</tissue>
    </source>
</reference>
<feature type="chain" id="PRO_5046316322" description="UPAR/Ly6 domain-containing protein" evidence="8">
    <location>
        <begin position="19"/>
        <end position="206"/>
    </location>
</feature>
<sequence length="206" mass="22485">MFLFALVLGVLVLPEADTLKCYECSEDLSGTCTEKTTECPSQNYQCAVERSLIFQGGRKISDVKAKGCAVPEQCLEHSINFGVSRTVQKTTCCSTELCNNQFPDYKSIPNGKKCFSCDGQSCTSTLNCEEDENYCIKATVNSEGQTLTLKGCASKSMCSDQATSLMKQFNGTQFSCCQGNYCNSASTASPILLHLLVPLFFSVFFL</sequence>
<dbReference type="PANTHER" id="PTHR20914">
    <property type="entry name" value="LY6/PLAUR DOMAIN-CONTAINING PROTEIN 8"/>
    <property type="match status" value="1"/>
</dbReference>
<keyword evidence="6" id="KW-0472">Membrane</keyword>
<evidence type="ECO:0000256" key="3">
    <source>
        <dbReference type="ARBA" id="ARBA00022475"/>
    </source>
</evidence>
<dbReference type="SUPFAM" id="SSF57302">
    <property type="entry name" value="Snake toxin-like"/>
    <property type="match status" value="2"/>
</dbReference>
<evidence type="ECO:0000256" key="1">
    <source>
        <dbReference type="ARBA" id="ARBA00004236"/>
    </source>
</evidence>
<comment type="caution">
    <text evidence="10">The sequence shown here is derived from an EMBL/GenBank/DDBJ whole genome shotgun (WGS) entry which is preliminary data.</text>
</comment>
<name>A0ABU7CIV7_9TELE</name>
<keyword evidence="3" id="KW-1003">Cell membrane</keyword>
<evidence type="ECO:0000256" key="5">
    <source>
        <dbReference type="ARBA" id="ARBA00022729"/>
    </source>
</evidence>
<feature type="domain" description="UPAR/Ly6" evidence="9">
    <location>
        <begin position="113"/>
        <end position="195"/>
    </location>
</feature>
<dbReference type="Pfam" id="PF00087">
    <property type="entry name" value="Toxin_TOLIP"/>
    <property type="match status" value="1"/>
</dbReference>
<dbReference type="Proteomes" id="UP001345963">
    <property type="component" value="Unassembled WGS sequence"/>
</dbReference>
<keyword evidence="7" id="KW-0325">Glycoprotein</keyword>
<evidence type="ECO:0000256" key="8">
    <source>
        <dbReference type="SAM" id="SignalP"/>
    </source>
</evidence>
<evidence type="ECO:0000256" key="2">
    <source>
        <dbReference type="ARBA" id="ARBA00004613"/>
    </source>
</evidence>
<dbReference type="SMART" id="SM00134">
    <property type="entry name" value="LU"/>
    <property type="match status" value="2"/>
</dbReference>
<protein>
    <recommendedName>
        <fullName evidence="9">UPAR/Ly6 domain-containing protein</fullName>
    </recommendedName>
</protein>
<keyword evidence="5 8" id="KW-0732">Signal</keyword>
<evidence type="ECO:0000256" key="4">
    <source>
        <dbReference type="ARBA" id="ARBA00022525"/>
    </source>
</evidence>
<keyword evidence="4" id="KW-0964">Secreted</keyword>
<keyword evidence="11" id="KW-1185">Reference proteome</keyword>
<dbReference type="PANTHER" id="PTHR20914:SF26">
    <property type="entry name" value="PHOSPHOLIPASE A2 INHIBITOR CNF-LIKE"/>
    <property type="match status" value="1"/>
</dbReference>
<evidence type="ECO:0000313" key="11">
    <source>
        <dbReference type="Proteomes" id="UP001345963"/>
    </source>
</evidence>
<feature type="signal peptide" evidence="8">
    <location>
        <begin position="1"/>
        <end position="18"/>
    </location>
</feature>
<comment type="subcellular location">
    <subcellularLocation>
        <location evidence="1">Cell membrane</location>
    </subcellularLocation>
    <subcellularLocation>
        <location evidence="2">Secreted</location>
    </subcellularLocation>
</comment>
<accession>A0ABU7CIV7</accession>
<gene>
    <name evidence="10" type="ORF">ATANTOWER_013982</name>
</gene>
<evidence type="ECO:0000256" key="6">
    <source>
        <dbReference type="ARBA" id="ARBA00023136"/>
    </source>
</evidence>
<evidence type="ECO:0000259" key="9">
    <source>
        <dbReference type="SMART" id="SM00134"/>
    </source>
</evidence>
<evidence type="ECO:0000256" key="7">
    <source>
        <dbReference type="ARBA" id="ARBA00023180"/>
    </source>
</evidence>
<dbReference type="InterPro" id="IPR050918">
    <property type="entry name" value="CNF-like_PLA2_Inhibitor"/>
</dbReference>
<dbReference type="InterPro" id="IPR045860">
    <property type="entry name" value="Snake_toxin-like_sf"/>
</dbReference>
<dbReference type="Gene3D" id="2.10.60.10">
    <property type="entry name" value="CD59"/>
    <property type="match status" value="2"/>
</dbReference>
<dbReference type="Pfam" id="PF00021">
    <property type="entry name" value="UPAR_LY6"/>
    <property type="match status" value="1"/>
</dbReference>
<evidence type="ECO:0000313" key="10">
    <source>
        <dbReference type="EMBL" id="MED6262066.1"/>
    </source>
</evidence>
<feature type="domain" description="UPAR/Ly6" evidence="9">
    <location>
        <begin position="19"/>
        <end position="111"/>
    </location>
</feature>
<dbReference type="InterPro" id="IPR035076">
    <property type="entry name" value="Toxin/TOLIP"/>
</dbReference>
<dbReference type="InterPro" id="IPR016054">
    <property type="entry name" value="LY6_UPA_recep-like"/>
</dbReference>